<accession>A0ABP9AUY4</accession>
<proteinExistence type="predicted"/>
<feature type="domain" description="DUF4031" evidence="1">
    <location>
        <begin position="15"/>
        <end position="92"/>
    </location>
</feature>
<reference evidence="3" key="1">
    <citation type="journal article" date="2019" name="Int. J. Syst. Evol. Microbiol.">
        <title>The Global Catalogue of Microorganisms (GCM) 10K type strain sequencing project: providing services to taxonomists for standard genome sequencing and annotation.</title>
        <authorList>
            <consortium name="The Broad Institute Genomics Platform"/>
            <consortium name="The Broad Institute Genome Sequencing Center for Infectious Disease"/>
            <person name="Wu L."/>
            <person name="Ma J."/>
        </authorList>
    </citation>
    <scope>NUCLEOTIDE SEQUENCE [LARGE SCALE GENOMIC DNA]</scope>
    <source>
        <strain evidence="3">JCM 18204</strain>
    </source>
</reference>
<evidence type="ECO:0000313" key="2">
    <source>
        <dbReference type="EMBL" id="GAA4786053.1"/>
    </source>
</evidence>
<sequence length="113" mass="12771">MPDGPRAWFTVAMAVYVDNAVFRWRGRRWAHLMADELDELHAFAARLGIPRRAFQDKRSGAHYDIDSALRERALTLGATPVSRHEDRTRMRAIIANARRQWSGHATGGADDAS</sequence>
<keyword evidence="3" id="KW-1185">Reference proteome</keyword>
<comment type="caution">
    <text evidence="2">The sequence shown here is derived from an EMBL/GenBank/DDBJ whole genome shotgun (WGS) entry which is preliminary data.</text>
</comment>
<name>A0ABP9AUY4_9GAMM</name>
<evidence type="ECO:0000259" key="1">
    <source>
        <dbReference type="Pfam" id="PF13223"/>
    </source>
</evidence>
<dbReference type="EMBL" id="BAABJE010000002">
    <property type="protein sequence ID" value="GAA4786053.1"/>
    <property type="molecule type" value="Genomic_DNA"/>
</dbReference>
<dbReference type="InterPro" id="IPR025109">
    <property type="entry name" value="DUF4031"/>
</dbReference>
<organism evidence="2 3">
    <name type="scientific">Lysobacter hankyongensis</name>
    <dbReference type="NCBI Taxonomy" id="1176535"/>
    <lineage>
        <taxon>Bacteria</taxon>
        <taxon>Pseudomonadati</taxon>
        <taxon>Pseudomonadota</taxon>
        <taxon>Gammaproteobacteria</taxon>
        <taxon>Lysobacterales</taxon>
        <taxon>Lysobacteraceae</taxon>
        <taxon>Lysobacter</taxon>
    </lineage>
</organism>
<dbReference type="Proteomes" id="UP001499959">
    <property type="component" value="Unassembled WGS sequence"/>
</dbReference>
<protein>
    <recommendedName>
        <fullName evidence="1">DUF4031 domain-containing protein</fullName>
    </recommendedName>
</protein>
<evidence type="ECO:0000313" key="3">
    <source>
        <dbReference type="Proteomes" id="UP001499959"/>
    </source>
</evidence>
<dbReference type="Pfam" id="PF13223">
    <property type="entry name" value="DUF4031"/>
    <property type="match status" value="1"/>
</dbReference>
<gene>
    <name evidence="2" type="ORF">GCM10023307_08460</name>
</gene>